<evidence type="ECO:0000256" key="5">
    <source>
        <dbReference type="ARBA" id="ARBA00022617"/>
    </source>
</evidence>
<evidence type="ECO:0000256" key="11">
    <source>
        <dbReference type="ARBA" id="ARBA00023136"/>
    </source>
</evidence>
<dbReference type="GO" id="GO:0046872">
    <property type="term" value="F:metal ion binding"/>
    <property type="evidence" value="ECO:0007669"/>
    <property type="project" value="UniProtKB-KW"/>
</dbReference>
<comment type="cofactor">
    <cofactor evidence="1">
        <name>heme b</name>
        <dbReference type="ChEBI" id="CHEBI:60344"/>
    </cofactor>
</comment>
<keyword evidence="11 13" id="KW-0472">Membrane</keyword>
<evidence type="ECO:0000256" key="3">
    <source>
        <dbReference type="ARBA" id="ARBA00022448"/>
    </source>
</evidence>
<evidence type="ECO:0000256" key="7">
    <source>
        <dbReference type="ARBA" id="ARBA00022723"/>
    </source>
</evidence>
<keyword evidence="3" id="KW-0813">Transport</keyword>
<evidence type="ECO:0000256" key="6">
    <source>
        <dbReference type="ARBA" id="ARBA00022692"/>
    </source>
</evidence>
<dbReference type="Proteomes" id="UP000718593">
    <property type="component" value="Unassembled WGS sequence"/>
</dbReference>
<dbReference type="GO" id="GO:0005886">
    <property type="term" value="C:plasma membrane"/>
    <property type="evidence" value="ECO:0007669"/>
    <property type="project" value="UniProtKB-SubCell"/>
</dbReference>
<feature type="transmembrane region" description="Helical" evidence="13">
    <location>
        <begin position="129"/>
        <end position="148"/>
    </location>
</feature>
<keyword evidence="5" id="KW-0349">Heme</keyword>
<comment type="similarity">
    <text evidence="12">Belongs to the cytochrome b561 family.</text>
</comment>
<dbReference type="Pfam" id="PF01292">
    <property type="entry name" value="Ni_hydr_CYTB"/>
    <property type="match status" value="1"/>
</dbReference>
<sequence>MTVLLMILCIGAVWSHEAFDKSNPMRAQLMQLHFLSGGVIGLLTLLRVVTRAVVTGPVHSTTPLVTLLAKAGHLGLYLLMILLPLCGYVAVSGKGLPINLLGWLEIPPLPVSSGVAKVFKELHEGLGNALIALVALHVAAALFHALLLKDKVLQSMLGRAAE</sequence>
<organism evidence="15 16">
    <name type="scientific">Dechloromonas agitata</name>
    <dbReference type="NCBI Taxonomy" id="73030"/>
    <lineage>
        <taxon>Bacteria</taxon>
        <taxon>Pseudomonadati</taxon>
        <taxon>Pseudomonadota</taxon>
        <taxon>Betaproteobacteria</taxon>
        <taxon>Rhodocyclales</taxon>
        <taxon>Azonexaceae</taxon>
        <taxon>Dechloromonas</taxon>
    </lineage>
</organism>
<evidence type="ECO:0000313" key="15">
    <source>
        <dbReference type="EMBL" id="MBF1163538.1"/>
    </source>
</evidence>
<evidence type="ECO:0000256" key="8">
    <source>
        <dbReference type="ARBA" id="ARBA00022982"/>
    </source>
</evidence>
<reference evidence="15" key="1">
    <citation type="submission" date="2020-04" db="EMBL/GenBank/DDBJ databases">
        <title>Deep metagenomics examines the oral microbiome during advanced dental caries in children, revealing novel taxa and co-occurrences with host molecules.</title>
        <authorList>
            <person name="Baker J.L."/>
            <person name="Morton J.T."/>
            <person name="Dinis M."/>
            <person name="Alvarez R."/>
            <person name="Tran N.C."/>
            <person name="Knight R."/>
            <person name="Edlund A."/>
        </authorList>
    </citation>
    <scope>NUCLEOTIDE SEQUENCE</scope>
    <source>
        <strain evidence="15">JCVI_32_bin.24</strain>
    </source>
</reference>
<feature type="domain" description="Cytochrome b561 bacterial/Ni-hydrogenase" evidence="14">
    <location>
        <begin position="2"/>
        <end position="158"/>
    </location>
</feature>
<dbReference type="PANTHER" id="PTHR30529">
    <property type="entry name" value="CYTOCHROME B561"/>
    <property type="match status" value="1"/>
</dbReference>
<protein>
    <submittedName>
        <fullName evidence="15">Cytochrome b/b6 domain-containing protein</fullName>
    </submittedName>
</protein>
<evidence type="ECO:0000256" key="4">
    <source>
        <dbReference type="ARBA" id="ARBA00022475"/>
    </source>
</evidence>
<keyword evidence="7" id="KW-0479">Metal-binding</keyword>
<dbReference type="AlphaFoldDB" id="A0A930BNV0"/>
<dbReference type="GO" id="GO:0022904">
    <property type="term" value="P:respiratory electron transport chain"/>
    <property type="evidence" value="ECO:0007669"/>
    <property type="project" value="InterPro"/>
</dbReference>
<evidence type="ECO:0000313" key="16">
    <source>
        <dbReference type="Proteomes" id="UP000718593"/>
    </source>
</evidence>
<dbReference type="GO" id="GO:0009055">
    <property type="term" value="F:electron transfer activity"/>
    <property type="evidence" value="ECO:0007669"/>
    <property type="project" value="InterPro"/>
</dbReference>
<keyword evidence="6 13" id="KW-0812">Transmembrane</keyword>
<keyword evidence="10" id="KW-0408">Iron</keyword>
<dbReference type="GO" id="GO:0020037">
    <property type="term" value="F:heme binding"/>
    <property type="evidence" value="ECO:0007669"/>
    <property type="project" value="TreeGrafter"/>
</dbReference>
<accession>A0A930BNV0</accession>
<dbReference type="PANTHER" id="PTHR30529:SF1">
    <property type="entry name" value="CYTOCHROME B561 HOMOLOG 2"/>
    <property type="match status" value="1"/>
</dbReference>
<dbReference type="SUPFAM" id="SSF81342">
    <property type="entry name" value="Transmembrane di-heme cytochromes"/>
    <property type="match status" value="1"/>
</dbReference>
<feature type="transmembrane region" description="Helical" evidence="13">
    <location>
        <begin position="31"/>
        <end position="50"/>
    </location>
</feature>
<evidence type="ECO:0000256" key="12">
    <source>
        <dbReference type="ARBA" id="ARBA00037975"/>
    </source>
</evidence>
<evidence type="ECO:0000256" key="1">
    <source>
        <dbReference type="ARBA" id="ARBA00001970"/>
    </source>
</evidence>
<evidence type="ECO:0000256" key="2">
    <source>
        <dbReference type="ARBA" id="ARBA00004651"/>
    </source>
</evidence>
<dbReference type="InterPro" id="IPR016174">
    <property type="entry name" value="Di-haem_cyt_TM"/>
</dbReference>
<evidence type="ECO:0000256" key="13">
    <source>
        <dbReference type="SAM" id="Phobius"/>
    </source>
</evidence>
<keyword evidence="4" id="KW-1003">Cell membrane</keyword>
<evidence type="ECO:0000259" key="14">
    <source>
        <dbReference type="Pfam" id="PF01292"/>
    </source>
</evidence>
<proteinExistence type="inferred from homology"/>
<name>A0A930BNV0_9RHOO</name>
<evidence type="ECO:0000256" key="9">
    <source>
        <dbReference type="ARBA" id="ARBA00022989"/>
    </source>
</evidence>
<dbReference type="InterPro" id="IPR011577">
    <property type="entry name" value="Cyt_b561_bac/Ni-Hgenase"/>
</dbReference>
<feature type="transmembrane region" description="Helical" evidence="13">
    <location>
        <begin position="71"/>
        <end position="91"/>
    </location>
</feature>
<gene>
    <name evidence="15" type="ORF">HXL68_00710</name>
</gene>
<keyword evidence="9 13" id="KW-1133">Transmembrane helix</keyword>
<comment type="subcellular location">
    <subcellularLocation>
        <location evidence="2">Cell membrane</location>
        <topology evidence="2">Multi-pass membrane protein</topology>
    </subcellularLocation>
</comment>
<dbReference type="InterPro" id="IPR052168">
    <property type="entry name" value="Cytochrome_b561_oxidase"/>
</dbReference>
<keyword evidence="8" id="KW-0249">Electron transport</keyword>
<evidence type="ECO:0000256" key="10">
    <source>
        <dbReference type="ARBA" id="ARBA00023004"/>
    </source>
</evidence>
<dbReference type="EMBL" id="JABZMI010000003">
    <property type="protein sequence ID" value="MBF1163538.1"/>
    <property type="molecule type" value="Genomic_DNA"/>
</dbReference>
<comment type="caution">
    <text evidence="15">The sequence shown here is derived from an EMBL/GenBank/DDBJ whole genome shotgun (WGS) entry which is preliminary data.</text>
</comment>